<name>A0ACC0WJY0_9STRA</name>
<organism evidence="1 2">
    <name type="scientific">Peronosclerospora sorghi</name>
    <dbReference type="NCBI Taxonomy" id="230839"/>
    <lineage>
        <taxon>Eukaryota</taxon>
        <taxon>Sar</taxon>
        <taxon>Stramenopiles</taxon>
        <taxon>Oomycota</taxon>
        <taxon>Peronosporomycetes</taxon>
        <taxon>Peronosporales</taxon>
        <taxon>Peronosporaceae</taxon>
        <taxon>Peronosclerospora</taxon>
    </lineage>
</organism>
<accession>A0ACC0WJY0</accession>
<dbReference type="Proteomes" id="UP001163321">
    <property type="component" value="Chromosome 12"/>
</dbReference>
<evidence type="ECO:0000313" key="1">
    <source>
        <dbReference type="EMBL" id="KAI9918228.1"/>
    </source>
</evidence>
<evidence type="ECO:0000313" key="2">
    <source>
        <dbReference type="Proteomes" id="UP001163321"/>
    </source>
</evidence>
<protein>
    <submittedName>
        <fullName evidence="1">Uncharacterized protein</fullName>
    </submittedName>
</protein>
<sequence length="81" mass="9130">MLLFHLAKIGFNQQKIEQPASTEPRCLFNVLYFLAIVMLIVQLCFYTSDISAGGGFSKEQVMTAGLGVQKNVDRLRVVEYE</sequence>
<comment type="caution">
    <text evidence="1">The sequence shown here is derived from an EMBL/GenBank/DDBJ whole genome shotgun (WGS) entry which is preliminary data.</text>
</comment>
<dbReference type="EMBL" id="CM047591">
    <property type="protein sequence ID" value="KAI9918228.1"/>
    <property type="molecule type" value="Genomic_DNA"/>
</dbReference>
<reference evidence="1 2" key="1">
    <citation type="journal article" date="2022" name="bioRxiv">
        <title>The genome of the oomycete Peronosclerospora sorghi, a cosmopolitan pathogen of maize and sorghum, is inflated with dispersed pseudogenes.</title>
        <authorList>
            <person name="Fletcher K."/>
            <person name="Martin F."/>
            <person name="Isakeit T."/>
            <person name="Cavanaugh K."/>
            <person name="Magill C."/>
            <person name="Michelmore R."/>
        </authorList>
    </citation>
    <scope>NUCLEOTIDE SEQUENCE [LARGE SCALE GENOMIC DNA]</scope>
    <source>
        <strain evidence="1">P6</strain>
    </source>
</reference>
<gene>
    <name evidence="1" type="ORF">PsorP6_011539</name>
</gene>
<keyword evidence="2" id="KW-1185">Reference proteome</keyword>
<proteinExistence type="predicted"/>